<dbReference type="GO" id="GO:0006511">
    <property type="term" value="P:ubiquitin-dependent protein catabolic process"/>
    <property type="evidence" value="ECO:0007669"/>
    <property type="project" value="TreeGrafter"/>
</dbReference>
<sequence>MPLSIQSKPASANVLDELDAFLEKYGDFFAHTAQKLKDTSVCLVAKDQACLFIGQREIGSTGVFDENIKMLGTDMMTTCHAAVLRCPVTGATSLGHFDGSSTKTGILEMILAVHSISLVTNPELANCQERQLELHLVGGFNDDRQLSEDLSISLLNEFHRLEVEFCSQLQIHLQTFCCSSMNTTTVACENDLIESPVIFGLGVNISSGHLFPLVFHENARQPGKVIRGVRTFHGHAKMVNMYRWETNTVVIKPFTYEPFPNAAKWLELPDSIIKEHMSTSPEVEPPDFVAHIRDSLQYILCNPDPLVSIFSERKPLQYEITNKEWKKITS</sequence>
<evidence type="ECO:0000313" key="1">
    <source>
        <dbReference type="EMBL" id="CAB3264466.1"/>
    </source>
</evidence>
<proteinExistence type="evidence at transcript level"/>
<dbReference type="GO" id="GO:0005634">
    <property type="term" value="C:nucleus"/>
    <property type="evidence" value="ECO:0007669"/>
    <property type="project" value="TreeGrafter"/>
</dbReference>
<dbReference type="GO" id="GO:0008418">
    <property type="term" value="F:protein-N-terminal asparagine amidohydrolase activity"/>
    <property type="evidence" value="ECO:0007669"/>
    <property type="project" value="InterPro"/>
</dbReference>
<reference evidence="1" key="1">
    <citation type="submission" date="2020-04" db="EMBL/GenBank/DDBJ databases">
        <authorList>
            <person name="Neveu A P."/>
        </authorList>
    </citation>
    <scope>NUCLEOTIDE SEQUENCE</scope>
    <source>
        <tissue evidence="1">Whole embryo</tissue>
    </source>
</reference>
<dbReference type="InterPro" id="IPR026750">
    <property type="entry name" value="NTAN1"/>
</dbReference>
<gene>
    <name evidence="1" type="primary">Ntan1</name>
</gene>
<dbReference type="PANTHER" id="PTHR12498">
    <property type="entry name" value="N-TERMINAL ASPARAGINE AMIDOHYDROLASE"/>
    <property type="match status" value="1"/>
</dbReference>
<dbReference type="Pfam" id="PF14736">
    <property type="entry name" value="N_Asn_amidohyd"/>
    <property type="match status" value="1"/>
</dbReference>
<dbReference type="PANTHER" id="PTHR12498:SF0">
    <property type="entry name" value="PROTEIN N-TERMINAL ASPARAGINE AMIDOHYDROLASE"/>
    <property type="match status" value="1"/>
</dbReference>
<keyword evidence="1" id="KW-0378">Hydrolase</keyword>
<name>A0A6F9DNB4_9ASCI</name>
<dbReference type="EMBL" id="LR788604">
    <property type="protein sequence ID" value="CAB3264466.1"/>
    <property type="molecule type" value="mRNA"/>
</dbReference>
<dbReference type="AlphaFoldDB" id="A0A6F9DNB4"/>
<organism evidence="1">
    <name type="scientific">Phallusia mammillata</name>
    <dbReference type="NCBI Taxonomy" id="59560"/>
    <lineage>
        <taxon>Eukaryota</taxon>
        <taxon>Metazoa</taxon>
        <taxon>Chordata</taxon>
        <taxon>Tunicata</taxon>
        <taxon>Ascidiacea</taxon>
        <taxon>Phlebobranchia</taxon>
        <taxon>Ascidiidae</taxon>
        <taxon>Phallusia</taxon>
    </lineage>
</organism>
<protein>
    <submittedName>
        <fullName evidence="1">Protein N-terminal asparagine amidohydrolase</fullName>
    </submittedName>
</protein>
<accession>A0A6F9DNB4</accession>